<accession>A0A175VZ16</accession>
<dbReference type="VEuPathDB" id="FungiDB:MMYC01_208441"/>
<evidence type="ECO:0000313" key="2">
    <source>
        <dbReference type="Proteomes" id="UP000078237"/>
    </source>
</evidence>
<dbReference type="Proteomes" id="UP000078237">
    <property type="component" value="Unassembled WGS sequence"/>
</dbReference>
<gene>
    <name evidence="1" type="ORF">MMYC01_208441</name>
</gene>
<dbReference type="Gene3D" id="2.70.50.70">
    <property type="match status" value="1"/>
</dbReference>
<dbReference type="AlphaFoldDB" id="A0A175VZ16"/>
<sequence length="101" mass="11160">MTCFNFNITGEGEATPAGHKFPGAYDMEDPALNWNLNSTEPYPMAGPARYVSSYNVELEPNEVVIISPTNDEEGDKRYFEAQNRTLEAQAGVTEYFDSIGG</sequence>
<protein>
    <submittedName>
        <fullName evidence="1">Endo-beta-1,4-glucanase D</fullName>
    </submittedName>
</protein>
<evidence type="ECO:0000313" key="1">
    <source>
        <dbReference type="EMBL" id="KXX76603.1"/>
    </source>
</evidence>
<dbReference type="OrthoDB" id="4849160at2759"/>
<name>A0A175VZ16_9PEZI</name>
<organism evidence="1 2">
    <name type="scientific">Madurella mycetomatis</name>
    <dbReference type="NCBI Taxonomy" id="100816"/>
    <lineage>
        <taxon>Eukaryota</taxon>
        <taxon>Fungi</taxon>
        <taxon>Dikarya</taxon>
        <taxon>Ascomycota</taxon>
        <taxon>Pezizomycotina</taxon>
        <taxon>Sordariomycetes</taxon>
        <taxon>Sordariomycetidae</taxon>
        <taxon>Sordariales</taxon>
        <taxon>Sordariales incertae sedis</taxon>
        <taxon>Madurella</taxon>
    </lineage>
</organism>
<proteinExistence type="predicted"/>
<comment type="caution">
    <text evidence="1">The sequence shown here is derived from an EMBL/GenBank/DDBJ whole genome shotgun (WGS) entry which is preliminary data.</text>
</comment>
<keyword evidence="2" id="KW-1185">Reference proteome</keyword>
<dbReference type="EMBL" id="LCTW02000202">
    <property type="protein sequence ID" value="KXX76603.1"/>
    <property type="molecule type" value="Genomic_DNA"/>
</dbReference>
<reference evidence="1 2" key="1">
    <citation type="journal article" date="2016" name="Genome Announc.">
        <title>Genome Sequence of Madurella mycetomatis mm55, Isolated from a Human Mycetoma Case in Sudan.</title>
        <authorList>
            <person name="Smit S."/>
            <person name="Derks M.F."/>
            <person name="Bervoets S."/>
            <person name="Fahal A."/>
            <person name="van Leeuwen W."/>
            <person name="van Belkum A."/>
            <person name="van de Sande W.W."/>
        </authorList>
    </citation>
    <scope>NUCLEOTIDE SEQUENCE [LARGE SCALE GENOMIC DNA]</scope>
    <source>
        <strain evidence="2">mm55</strain>
    </source>
</reference>